<keyword evidence="4" id="KW-1185">Reference proteome</keyword>
<sequence>MAMLDEVVADEEKRRQARWNLKRAMHDRRIADIERALIAGEECCLYPMELEHARHTLVEAKKADANQKLDRALASADVDAICDAINQAAYADVNPARLQAAEASLEMLKRQQDARMLVSKAQRSGDIQLLQQAIKDATAMGLQDSELTAIKRKVQRLEIQADELRKLEAATQGRSIMELRACLLSAAAAGLPATDLDRGRVVLQQEEKKAAARIVLKDARLGKKASAEGRVQDLREAIQGGKAAGMTAEELQPFETALDQLRQEVAARQILKEAVEISTIDVLMPAIDGARAAGIDEEDLALAKLLVEDAYKPAARAKLKEAVQKRDIPTLMAAIEHAKVVGLSVMAIAEASEVLKEEELKLQLRKRILRLDRSLNQQELRAAINISEVNGLTKAELAPARQQLAELEQQAAAATRLSTAIEAGEIVELQAAIRDARALIQKVLTPCVAEELIQDAEKALRKEIEQAARDMLYDSIKRCSGAAAVSRSKDLPEEGGEQLNAKSALQQRRRSQANFEAALQAIGVDVGSRPGSRDAPPAAGRRASGLGKRRMSAMYGGPAMGAASGAGDAYFERMETIKTAIRGAEALQLDETDILPAREVWRSICSGTPAIARRAKVLRGEGTISMVAKALAMQKQGKDIIRMEVGDPDFSTPDHITALPWRSRRPLPLRQSAFLDTEHPSSRDLQIGVCDGVLGDRNIHVTVSPDNKRSLILDGKNTDGFVQSEVRCKGRVPLLLGSCDDRTLRHKWRCDELDFHKTLHGEAFPYVAAIIRKITGRCHAKKPVELLMLGLGGGTMQSYISHECGDDAKILTIEASRGVVEAARRFFGFEGRAEVAGAQEALRDLVKQNRHFDVIVVDITDTVLGREDVENLRLLLQKDGLVLQNHTNFLKMSEQLDAFREVFSSVEEETFPGGNVVVTSSNAASDNQTLRQ</sequence>
<name>A0A1Q9C0M8_SYMMI</name>
<evidence type="ECO:0000256" key="2">
    <source>
        <dbReference type="SAM" id="MobiDB-lite"/>
    </source>
</evidence>
<proteinExistence type="predicted"/>
<dbReference type="Proteomes" id="UP000186817">
    <property type="component" value="Unassembled WGS sequence"/>
</dbReference>
<dbReference type="EMBL" id="LSRX01002022">
    <property type="protein sequence ID" value="OLP76450.1"/>
    <property type="molecule type" value="Genomic_DNA"/>
</dbReference>
<dbReference type="SUPFAM" id="SSF53335">
    <property type="entry name" value="S-adenosyl-L-methionine-dependent methyltransferases"/>
    <property type="match status" value="1"/>
</dbReference>
<evidence type="ECO:0000256" key="1">
    <source>
        <dbReference type="SAM" id="Coils"/>
    </source>
</evidence>
<evidence type="ECO:0000313" key="4">
    <source>
        <dbReference type="Proteomes" id="UP000186817"/>
    </source>
</evidence>
<dbReference type="Gene3D" id="3.90.1150.10">
    <property type="entry name" value="Aspartate Aminotransferase, domain 1"/>
    <property type="match status" value="1"/>
</dbReference>
<dbReference type="InterPro" id="IPR029063">
    <property type="entry name" value="SAM-dependent_MTases_sf"/>
</dbReference>
<evidence type="ECO:0000313" key="3">
    <source>
        <dbReference type="EMBL" id="OLP76450.1"/>
    </source>
</evidence>
<dbReference type="AlphaFoldDB" id="A0A1Q9C0M8"/>
<dbReference type="InterPro" id="IPR015422">
    <property type="entry name" value="PyrdxlP-dep_Trfase_small"/>
</dbReference>
<accession>A0A1Q9C0M8</accession>
<keyword evidence="1" id="KW-0175">Coiled coil</keyword>
<dbReference type="OrthoDB" id="2016285at2759"/>
<feature type="region of interest" description="Disordered" evidence="2">
    <location>
        <begin position="526"/>
        <end position="547"/>
    </location>
</feature>
<reference evidence="3 4" key="1">
    <citation type="submission" date="2016-02" db="EMBL/GenBank/DDBJ databases">
        <title>Genome analysis of coral dinoflagellate symbionts highlights evolutionary adaptations to a symbiotic lifestyle.</title>
        <authorList>
            <person name="Aranda M."/>
            <person name="Li Y."/>
            <person name="Liew Y.J."/>
            <person name="Baumgarten S."/>
            <person name="Simakov O."/>
            <person name="Wilson M."/>
            <person name="Piel J."/>
            <person name="Ashoor H."/>
            <person name="Bougouffa S."/>
            <person name="Bajic V.B."/>
            <person name="Ryu T."/>
            <person name="Ravasi T."/>
            <person name="Bayer T."/>
            <person name="Micklem G."/>
            <person name="Kim H."/>
            <person name="Bhak J."/>
            <person name="Lajeunesse T.C."/>
            <person name="Voolstra C.R."/>
        </authorList>
    </citation>
    <scope>NUCLEOTIDE SEQUENCE [LARGE SCALE GENOMIC DNA]</scope>
    <source>
        <strain evidence="3 4">CCMP2467</strain>
    </source>
</reference>
<comment type="caution">
    <text evidence="3">The sequence shown here is derived from an EMBL/GenBank/DDBJ whole genome shotgun (WGS) entry which is preliminary data.</text>
</comment>
<organism evidence="3 4">
    <name type="scientific">Symbiodinium microadriaticum</name>
    <name type="common">Dinoflagellate</name>
    <name type="synonym">Zooxanthella microadriatica</name>
    <dbReference type="NCBI Taxonomy" id="2951"/>
    <lineage>
        <taxon>Eukaryota</taxon>
        <taxon>Sar</taxon>
        <taxon>Alveolata</taxon>
        <taxon>Dinophyceae</taxon>
        <taxon>Suessiales</taxon>
        <taxon>Symbiodiniaceae</taxon>
        <taxon>Symbiodinium</taxon>
    </lineage>
</organism>
<dbReference type="Gene3D" id="3.40.50.150">
    <property type="entry name" value="Vaccinia Virus protein VP39"/>
    <property type="match status" value="1"/>
</dbReference>
<gene>
    <name evidence="3" type="ORF">AK812_SmicGene43617</name>
</gene>
<feature type="coiled-coil region" evidence="1">
    <location>
        <begin position="147"/>
        <end position="174"/>
    </location>
</feature>
<protein>
    <submittedName>
        <fullName evidence="3">Uncharacterized protein</fullName>
    </submittedName>
</protein>
<dbReference type="OMA" id="ISHECGD"/>